<feature type="transmembrane region" description="Helical" evidence="1">
    <location>
        <begin position="6"/>
        <end position="26"/>
    </location>
</feature>
<protein>
    <submittedName>
        <fullName evidence="4">DUF2875 domain-containing protein</fullName>
    </submittedName>
</protein>
<feature type="transmembrane region" description="Helical" evidence="1">
    <location>
        <begin position="47"/>
        <end position="66"/>
    </location>
</feature>
<accession>A0A4R5MDU6</accession>
<dbReference type="Pfam" id="PF20995">
    <property type="entry name" value="Tla3_C"/>
    <property type="match status" value="1"/>
</dbReference>
<proteinExistence type="predicted"/>
<dbReference type="OrthoDB" id="8837296at2"/>
<name>A0A4R5MDU6_9BURK</name>
<evidence type="ECO:0000313" key="4">
    <source>
        <dbReference type="EMBL" id="TDG25219.1"/>
    </source>
</evidence>
<keyword evidence="5" id="KW-1185">Reference proteome</keyword>
<dbReference type="AlphaFoldDB" id="A0A4R5MDU6"/>
<dbReference type="RefSeq" id="WP_133193784.1">
    <property type="nucleotide sequence ID" value="NZ_JBHUCW010000006.1"/>
</dbReference>
<sequence>MKINNLRLVLLAVLGLVFIGILFELLRHASVGSGEASQMSSFGTAGKASLIAVLLAIVGATMWLTGGVRAVDAQSRVSAPATSSSTGEASSGAAAIPLTSLQVRGLGITVDELSQDEIWQHILAKADTHASIYSNVPADYPSSPTILSSNSRLRIGLALHAGAGEWVEYTPLPVFVFGPPKDAANPFGAAVSISRARQEGSLPFHLFLVQQAANDAGLSLDDVFHFFDANPEVPAALIFCTDGMVVRKLLGKPGAGQSANVPVVPKVFDSNVALLVTRPERVEQMHAFAVNEPDSVDTRETQYDLVKLWNFYWEETTSYDDQYVADEQARGVGDPVKPHTMSVAWWRSRLPSLWHQTENKGPGQFRPDVWTPVRWTTWQLKEFDDSPVLGYIHRPVRVRFTDDHGSALREQEQAAALQQGWKTVLSADGSTGHPARVFFDTTGARDWVIPLTQALGAQADAPSPGNVKEGFDIGYRLGNTGVSSALVQLGLSLMAGYGDGKSSVVVNRNPNGYAEFIAVTPPSDAEKKRYAAAKGDNPFEYKSND</sequence>
<reference evidence="4 5" key="1">
    <citation type="submission" date="2019-03" db="EMBL/GenBank/DDBJ databases">
        <title>Paraburkholderia sp. 4M-K11, isolated from subtropical forest soil.</title>
        <authorList>
            <person name="Gao Z.-H."/>
            <person name="Qiu L.-H."/>
        </authorList>
    </citation>
    <scope>NUCLEOTIDE SEQUENCE [LARGE SCALE GENOMIC DNA]</scope>
    <source>
        <strain evidence="4 5">4M-K11</strain>
    </source>
</reference>
<organism evidence="4 5">
    <name type="scientific">Paraburkholderia silviterrae</name>
    <dbReference type="NCBI Taxonomy" id="2528715"/>
    <lineage>
        <taxon>Bacteria</taxon>
        <taxon>Pseudomonadati</taxon>
        <taxon>Pseudomonadota</taxon>
        <taxon>Betaproteobacteria</taxon>
        <taxon>Burkholderiales</taxon>
        <taxon>Burkholderiaceae</taxon>
        <taxon>Paraburkholderia</taxon>
    </lineage>
</organism>
<evidence type="ECO:0000256" key="1">
    <source>
        <dbReference type="SAM" id="Phobius"/>
    </source>
</evidence>
<comment type="caution">
    <text evidence="4">The sequence shown here is derived from an EMBL/GenBank/DDBJ whole genome shotgun (WGS) entry which is preliminary data.</text>
</comment>
<feature type="domain" description="Type VI lipase adapter protein Tla3 C-terminal" evidence="3">
    <location>
        <begin position="389"/>
        <end position="521"/>
    </location>
</feature>
<evidence type="ECO:0000259" key="3">
    <source>
        <dbReference type="Pfam" id="PF20995"/>
    </source>
</evidence>
<feature type="domain" description="Type VI lipase adapter protein Tla3 N-terminal" evidence="2">
    <location>
        <begin position="100"/>
        <end position="260"/>
    </location>
</feature>
<dbReference type="InterPro" id="IPR021531">
    <property type="entry name" value="Tla3_N"/>
</dbReference>
<evidence type="ECO:0000313" key="5">
    <source>
        <dbReference type="Proteomes" id="UP000295722"/>
    </source>
</evidence>
<dbReference type="InterPro" id="IPR048303">
    <property type="entry name" value="Tla3_C"/>
</dbReference>
<dbReference type="Proteomes" id="UP000295722">
    <property type="component" value="Unassembled WGS sequence"/>
</dbReference>
<dbReference type="Pfam" id="PF11394">
    <property type="entry name" value="Tla3_N"/>
    <property type="match status" value="1"/>
</dbReference>
<keyword evidence="1" id="KW-0812">Transmembrane</keyword>
<keyword evidence="1" id="KW-0472">Membrane</keyword>
<dbReference type="EMBL" id="SMRP01000002">
    <property type="protein sequence ID" value="TDG25219.1"/>
    <property type="molecule type" value="Genomic_DNA"/>
</dbReference>
<evidence type="ECO:0000259" key="2">
    <source>
        <dbReference type="Pfam" id="PF11394"/>
    </source>
</evidence>
<gene>
    <name evidence="4" type="ORF">EYW47_05060</name>
</gene>
<keyword evidence="1" id="KW-1133">Transmembrane helix</keyword>